<comment type="subcellular location">
    <subcellularLocation>
        <location evidence="1">Nucleus membrane</location>
        <topology evidence="1">Peripheral membrane protein</topology>
        <orientation evidence="1">Cytoplasmic side</orientation>
    </subcellularLocation>
</comment>
<comment type="caution">
    <text evidence="9">The sequence shown here is derived from an EMBL/GenBank/DDBJ whole genome shotgun (WGS) entry which is preliminary data.</text>
</comment>
<keyword evidence="6" id="KW-0862">Zinc</keyword>
<feature type="region of interest" description="Disordered" evidence="7">
    <location>
        <begin position="362"/>
        <end position="393"/>
    </location>
</feature>
<name>A0A9J6C806_POLVA</name>
<dbReference type="PANTHER" id="PTHR46527:SF1">
    <property type="entry name" value="NUCLEOPORIN NUP42"/>
    <property type="match status" value="1"/>
</dbReference>
<keyword evidence="10" id="KW-1185">Reference proteome</keyword>
<dbReference type="GO" id="GO:0031965">
    <property type="term" value="C:nuclear membrane"/>
    <property type="evidence" value="ECO:0007669"/>
    <property type="project" value="UniProtKB-SubCell"/>
</dbReference>
<dbReference type="OrthoDB" id="20729at2759"/>
<sequence length="393" mass="43278">MPVCNFYINGNCRFGSKCNNDHIDLKGLLKSEVDSVINGKQWVLSCFGPFKESCVVPNFITDQSFEEIRMGYIENSKNGNLQQYINLLAAEYNSAIQKLNELKMASPDTIQLIASIYNNSIDQKTPIVSKASISSQPQNPFQSSNIFGGSNHQTNTGMSTSSIFGTSSNISNPFQQQAQGTSIFGSASSNMQTQQQVAQASPFSFVNASSSNITSAVQQPQSSIFTQNIYGQPQQQHNSIFGSMPTPQSQPIANIQPQNSQSIFGQSFNQPLQTPSIFASQTIQTPSNPFQQVQQQSTTNIFGAQNIQPQASQTPLQPSNNIFQIQQTQQQVQTQPFGDNPFQQSNVPTIQINDEKFYSQPGELSAEENEQFQAESFTFGKIPRNPPSKNLCT</sequence>
<keyword evidence="6" id="KW-0479">Metal-binding</keyword>
<comment type="function">
    <text evidence="3">Required for the export of mRNAs containing poly(A) tails from the nucleus into the cytoplasm.</text>
</comment>
<feature type="zinc finger region" description="C3H1-type" evidence="6">
    <location>
        <begin position="1"/>
        <end position="25"/>
    </location>
</feature>
<dbReference type="PANTHER" id="PTHR46527">
    <property type="entry name" value="NUCLEOPORIN-LIKE PROTEIN 2"/>
    <property type="match status" value="1"/>
</dbReference>
<dbReference type="GO" id="GO:0008270">
    <property type="term" value="F:zinc ion binding"/>
    <property type="evidence" value="ECO:0007669"/>
    <property type="project" value="UniProtKB-KW"/>
</dbReference>
<evidence type="ECO:0000256" key="5">
    <source>
        <dbReference type="ARBA" id="ARBA00042384"/>
    </source>
</evidence>
<evidence type="ECO:0000313" key="9">
    <source>
        <dbReference type="EMBL" id="KAG5678201.1"/>
    </source>
</evidence>
<evidence type="ECO:0000256" key="1">
    <source>
        <dbReference type="ARBA" id="ARBA00004335"/>
    </source>
</evidence>
<dbReference type="InterPro" id="IPR000571">
    <property type="entry name" value="Znf_CCCH"/>
</dbReference>
<dbReference type="InterPro" id="IPR051767">
    <property type="entry name" value="Nucleoporin_NUP42"/>
</dbReference>
<gene>
    <name evidence="9" type="ORF">PVAND_007894</name>
</gene>
<feature type="domain" description="C3H1-type" evidence="8">
    <location>
        <begin position="1"/>
        <end position="25"/>
    </location>
</feature>
<evidence type="ECO:0000256" key="4">
    <source>
        <dbReference type="ARBA" id="ARBA00039886"/>
    </source>
</evidence>
<dbReference type="Proteomes" id="UP001107558">
    <property type="component" value="Chromosome 2"/>
</dbReference>
<evidence type="ECO:0000256" key="6">
    <source>
        <dbReference type="PROSITE-ProRule" id="PRU00723"/>
    </source>
</evidence>
<reference evidence="9" key="1">
    <citation type="submission" date="2021-03" db="EMBL/GenBank/DDBJ databases">
        <title>Chromosome level genome of the anhydrobiotic midge Polypedilum vanderplanki.</title>
        <authorList>
            <person name="Yoshida Y."/>
            <person name="Kikawada T."/>
            <person name="Gusev O."/>
        </authorList>
    </citation>
    <scope>NUCLEOTIDE SEQUENCE</scope>
    <source>
        <strain evidence="9">NIAS01</strain>
        <tissue evidence="9">Whole body or cell culture</tissue>
    </source>
</reference>
<protein>
    <recommendedName>
        <fullName evidence="4">Nucleoporin NUP42</fullName>
    </recommendedName>
    <alternativeName>
        <fullName evidence="5">Nucleoporin-like protein 2</fullName>
    </alternativeName>
</protein>
<keyword evidence="6" id="KW-0863">Zinc-finger</keyword>
<evidence type="ECO:0000313" key="10">
    <source>
        <dbReference type="Proteomes" id="UP001107558"/>
    </source>
</evidence>
<dbReference type="PROSITE" id="PS50103">
    <property type="entry name" value="ZF_C3H1"/>
    <property type="match status" value="1"/>
</dbReference>
<accession>A0A9J6C806</accession>
<keyword evidence="2" id="KW-0539">Nucleus</keyword>
<proteinExistence type="predicted"/>
<evidence type="ECO:0000256" key="2">
    <source>
        <dbReference type="ARBA" id="ARBA00023242"/>
    </source>
</evidence>
<evidence type="ECO:0000256" key="7">
    <source>
        <dbReference type="SAM" id="MobiDB-lite"/>
    </source>
</evidence>
<dbReference type="EMBL" id="JADBJN010000002">
    <property type="protein sequence ID" value="KAG5678201.1"/>
    <property type="molecule type" value="Genomic_DNA"/>
</dbReference>
<evidence type="ECO:0000259" key="8">
    <source>
        <dbReference type="PROSITE" id="PS50103"/>
    </source>
</evidence>
<evidence type="ECO:0000256" key="3">
    <source>
        <dbReference type="ARBA" id="ARBA00037262"/>
    </source>
</evidence>
<dbReference type="AlphaFoldDB" id="A0A9J6C806"/>
<organism evidence="9 10">
    <name type="scientific">Polypedilum vanderplanki</name>
    <name type="common">Sleeping chironomid midge</name>
    <dbReference type="NCBI Taxonomy" id="319348"/>
    <lineage>
        <taxon>Eukaryota</taxon>
        <taxon>Metazoa</taxon>
        <taxon>Ecdysozoa</taxon>
        <taxon>Arthropoda</taxon>
        <taxon>Hexapoda</taxon>
        <taxon>Insecta</taxon>
        <taxon>Pterygota</taxon>
        <taxon>Neoptera</taxon>
        <taxon>Endopterygota</taxon>
        <taxon>Diptera</taxon>
        <taxon>Nematocera</taxon>
        <taxon>Chironomoidea</taxon>
        <taxon>Chironomidae</taxon>
        <taxon>Chironominae</taxon>
        <taxon>Polypedilum</taxon>
        <taxon>Polypedilum</taxon>
    </lineage>
</organism>